<gene>
    <name evidence="1" type="ORF">EGYM00163_LOCUS4150</name>
</gene>
<reference evidence="1" key="1">
    <citation type="submission" date="2021-01" db="EMBL/GenBank/DDBJ databases">
        <authorList>
            <person name="Corre E."/>
            <person name="Pelletier E."/>
            <person name="Niang G."/>
            <person name="Scheremetjew M."/>
            <person name="Finn R."/>
            <person name="Kale V."/>
            <person name="Holt S."/>
            <person name="Cochrane G."/>
            <person name="Meng A."/>
            <person name="Brown T."/>
            <person name="Cohen L."/>
        </authorList>
    </citation>
    <scope>NUCLEOTIDE SEQUENCE</scope>
    <source>
        <strain evidence="1">CCMP1594</strain>
    </source>
</reference>
<dbReference type="AlphaFoldDB" id="A0A7S4CC57"/>
<organism evidence="1">
    <name type="scientific">Eutreptiella gymnastica</name>
    <dbReference type="NCBI Taxonomy" id="73025"/>
    <lineage>
        <taxon>Eukaryota</taxon>
        <taxon>Discoba</taxon>
        <taxon>Euglenozoa</taxon>
        <taxon>Euglenida</taxon>
        <taxon>Spirocuta</taxon>
        <taxon>Euglenophyceae</taxon>
        <taxon>Eutreptiales</taxon>
        <taxon>Eutreptiaceae</taxon>
        <taxon>Eutreptiella</taxon>
    </lineage>
</organism>
<proteinExistence type="predicted"/>
<sequence>MAHILDTAKERGWFTFAISNSVLLRQNADMAWAMDALELPGSRCNAVETPEAMIMAEGNRVVDQQYDDCIWGGGDLEADVEMLDSCRPGSWAAKKDIESTIRQWYGQ</sequence>
<evidence type="ECO:0000313" key="1">
    <source>
        <dbReference type="EMBL" id="CAE0793034.1"/>
    </source>
</evidence>
<name>A0A7S4CC57_9EUGL</name>
<dbReference type="EMBL" id="HBJA01013147">
    <property type="protein sequence ID" value="CAE0793034.1"/>
    <property type="molecule type" value="Transcribed_RNA"/>
</dbReference>
<protein>
    <submittedName>
        <fullName evidence="1">Uncharacterized protein</fullName>
    </submittedName>
</protein>
<accession>A0A7S4CC57</accession>